<dbReference type="EMBL" id="JAHVHU010000015">
    <property type="protein sequence ID" value="MBY5959482.1"/>
    <property type="molecule type" value="Genomic_DNA"/>
</dbReference>
<dbReference type="Proteomes" id="UP000753961">
    <property type="component" value="Unassembled WGS sequence"/>
</dbReference>
<feature type="signal peptide" evidence="1">
    <location>
        <begin position="1"/>
        <end position="24"/>
    </location>
</feature>
<keyword evidence="3" id="KW-1185">Reference proteome</keyword>
<sequence length="267" mass="30410">MTHKLLLRLMMIIGLCGSTLIAHSQVTSPTSSSKYYQVKPGTPGSNLYRAELFSDIDQSWDKWNLSGYAFGFDPGKTPMYTTVNGILSTPYMIQVRGNENEKNKKRWGFHVFEGYASDDKSRLTMLVNKHVEMEKSVAEIYYYGTAYNHSNEAYNWIRLGSDVKNHSYMFSRDKAVFYGSLQLSNAFTLGNIGADDVRKDKPAGDDERNADESARHVNFVELKDSGDGTLFYDRDNHLVAIKIQGKWMKLKVEELPEGVEYEFDANE</sequence>
<keyword evidence="1" id="KW-0732">Signal</keyword>
<name>A0A953HPP2_9BACT</name>
<comment type="caution">
    <text evidence="2">The sequence shown here is derived from an EMBL/GenBank/DDBJ whole genome shotgun (WGS) entry which is preliminary data.</text>
</comment>
<evidence type="ECO:0000313" key="2">
    <source>
        <dbReference type="EMBL" id="MBY5959482.1"/>
    </source>
</evidence>
<gene>
    <name evidence="2" type="ORF">KUV50_15125</name>
</gene>
<evidence type="ECO:0000313" key="3">
    <source>
        <dbReference type="Proteomes" id="UP000753961"/>
    </source>
</evidence>
<evidence type="ECO:0000256" key="1">
    <source>
        <dbReference type="SAM" id="SignalP"/>
    </source>
</evidence>
<proteinExistence type="predicted"/>
<reference evidence="2" key="1">
    <citation type="submission" date="2021-06" db="EMBL/GenBank/DDBJ databases">
        <title>44 bacteria genomes isolated from Dapeng, Shenzhen.</title>
        <authorList>
            <person name="Zheng W."/>
            <person name="Yu S."/>
            <person name="Huang Y."/>
        </authorList>
    </citation>
    <scope>NUCLEOTIDE SEQUENCE</scope>
    <source>
        <strain evidence="2">DP5N28-2</strain>
    </source>
</reference>
<feature type="chain" id="PRO_5037376537" evidence="1">
    <location>
        <begin position="25"/>
        <end position="267"/>
    </location>
</feature>
<accession>A0A953HPP2</accession>
<dbReference type="RefSeq" id="WP_222581020.1">
    <property type="nucleotide sequence ID" value="NZ_JAHVHU010000015.1"/>
</dbReference>
<organism evidence="2 3">
    <name type="scientific">Membranihabitans marinus</name>
    <dbReference type="NCBI Taxonomy" id="1227546"/>
    <lineage>
        <taxon>Bacteria</taxon>
        <taxon>Pseudomonadati</taxon>
        <taxon>Bacteroidota</taxon>
        <taxon>Saprospiria</taxon>
        <taxon>Saprospirales</taxon>
        <taxon>Saprospiraceae</taxon>
        <taxon>Membranihabitans</taxon>
    </lineage>
</organism>
<protein>
    <submittedName>
        <fullName evidence="2">Uncharacterized protein</fullName>
    </submittedName>
</protein>
<dbReference type="AlphaFoldDB" id="A0A953HPP2"/>